<name>A0A914R605_PAREQ</name>
<reference evidence="3" key="1">
    <citation type="submission" date="2022-11" db="UniProtKB">
        <authorList>
            <consortium name="WormBaseParasite"/>
        </authorList>
    </citation>
    <scope>IDENTIFICATION</scope>
</reference>
<evidence type="ECO:0000313" key="2">
    <source>
        <dbReference type="Proteomes" id="UP000887564"/>
    </source>
</evidence>
<dbReference type="WBParaSite" id="PEQ_0000205401-mRNA-1">
    <property type="protein sequence ID" value="PEQ_0000205401-mRNA-1"/>
    <property type="gene ID" value="PEQ_0000205401"/>
</dbReference>
<evidence type="ECO:0000313" key="3">
    <source>
        <dbReference type="WBParaSite" id="PEQ_0000205401-mRNA-1"/>
    </source>
</evidence>
<dbReference type="AlphaFoldDB" id="A0A914R605"/>
<feature type="coiled-coil region" evidence="1">
    <location>
        <begin position="272"/>
        <end position="362"/>
    </location>
</feature>
<proteinExistence type="predicted"/>
<keyword evidence="1" id="KW-0175">Coiled coil</keyword>
<evidence type="ECO:0000256" key="1">
    <source>
        <dbReference type="SAM" id="Coils"/>
    </source>
</evidence>
<protein>
    <submittedName>
        <fullName evidence="3">Myosin tail domain-containing protein</fullName>
    </submittedName>
</protein>
<feature type="coiled-coil region" evidence="1">
    <location>
        <begin position="132"/>
        <end position="222"/>
    </location>
</feature>
<organism evidence="2 3">
    <name type="scientific">Parascaris equorum</name>
    <name type="common">Equine roundworm</name>
    <dbReference type="NCBI Taxonomy" id="6256"/>
    <lineage>
        <taxon>Eukaryota</taxon>
        <taxon>Metazoa</taxon>
        <taxon>Ecdysozoa</taxon>
        <taxon>Nematoda</taxon>
        <taxon>Chromadorea</taxon>
        <taxon>Rhabditida</taxon>
        <taxon>Spirurina</taxon>
        <taxon>Ascaridomorpha</taxon>
        <taxon>Ascaridoidea</taxon>
        <taxon>Ascarididae</taxon>
        <taxon>Parascaris</taxon>
    </lineage>
</organism>
<keyword evidence="2" id="KW-1185">Reference proteome</keyword>
<dbReference type="Proteomes" id="UP000887564">
    <property type="component" value="Unplaced"/>
</dbReference>
<accession>A0A914R605</accession>
<feature type="coiled-coil region" evidence="1">
    <location>
        <begin position="12"/>
        <end position="67"/>
    </location>
</feature>
<sequence>MSNRLEDQCTLSKKACKEAKDIEQRINEIEHEIDAFRDARTTSDRLLSEKEVECDEMRARLEEQTLATRMQAEKGKKLESESAKLRQELRQSDAINASALDSIQKKSNDTINELKERIITTQKISTKFGNQNIQFQLQIATANSKLQTMQNERSEIRRMHESLCEKISELQKKDAVQVQEIGEFESMKRNITSENNQLKLRQKELYEQINALSNTKAELNETTHLRGVLDDELRSTEELHRKLGIVEGDLQQWRDKFADKTLLPSETVDDVKKKQISVIRELEETLERANCKIADLEKMKMKMKTEVDEANKETERHIALIAQLEKKTKDFNGVVNERKRMADDVSNELEKEQHQSRDLAADLYNEEALKEKLLSE</sequence>